<dbReference type="Gene3D" id="3.90.70.80">
    <property type="match status" value="1"/>
</dbReference>
<proteinExistence type="predicted"/>
<dbReference type="EMBL" id="MN739522">
    <property type="protein sequence ID" value="QHT10605.1"/>
    <property type="molecule type" value="Genomic_DNA"/>
</dbReference>
<feature type="compositionally biased region" description="Basic residues" evidence="1">
    <location>
        <begin position="302"/>
        <end position="313"/>
    </location>
</feature>
<accession>A0A6C0D4G9</accession>
<reference evidence="3" key="1">
    <citation type="journal article" date="2020" name="Nature">
        <title>Giant virus diversity and host interactions through global metagenomics.</title>
        <authorList>
            <person name="Schulz F."/>
            <person name="Roux S."/>
            <person name="Paez-Espino D."/>
            <person name="Jungbluth S."/>
            <person name="Walsh D.A."/>
            <person name="Denef V.J."/>
            <person name="McMahon K.D."/>
            <person name="Konstantinidis K.T."/>
            <person name="Eloe-Fadrosh E.A."/>
            <person name="Kyrpides N.C."/>
            <person name="Woyke T."/>
        </authorList>
    </citation>
    <scope>NUCLEOTIDE SEQUENCE</scope>
    <source>
        <strain evidence="3">GVMAG-M-3300023174-107</strain>
    </source>
</reference>
<organism evidence="3">
    <name type="scientific">viral metagenome</name>
    <dbReference type="NCBI Taxonomy" id="1070528"/>
    <lineage>
        <taxon>unclassified sequences</taxon>
        <taxon>metagenomes</taxon>
        <taxon>organismal metagenomes</taxon>
    </lineage>
</organism>
<feature type="compositionally biased region" description="Basic residues" evidence="1">
    <location>
        <begin position="338"/>
        <end position="358"/>
    </location>
</feature>
<dbReference type="AlphaFoldDB" id="A0A6C0D4G9"/>
<sequence length="492" mass="54957">MSALKEPVESLDKNKPVALTKSIHTFNELIKMYIGEMTGQIRKPYHGLSMRCRGDQCTYKLNTREIIADGNCLFDSLLYILGWEQTPAAQMALRKELYHHFMINNGEHNHEYDLEDAKVNKHVYASSHVLKSFVELYRRHVIVFELHNSGVFNAHIFINRTLPFHEVDFLILTQNPGHFTTFTKDRGFVQSRAFLEKILDIDSYIRGSKLRDLIVPGQRIADFNERNYTQRIFSNYDEFMDVMTSHIPGAGLAPLLPLNAFPRNHGLAIGAAMMDPGSGSSDMFASDEDLARMYANGTPKSARSHSSRSRSPRSRSASLSPSTKEQIARMNALARSSRSARRSGSHSGRRSGSRRSGSRRSGSLSPATKAEIAKMNASARKSRSASLSPATKKAIANMNKSSALKHAPNVSPATKERIARLALSEAPNASINTMNQIGRLQRRMTQRRNPLRNGGAGSNSPPADLRRTRRFKPSSIVGRALARPFARIFGKF</sequence>
<evidence type="ECO:0000313" key="3">
    <source>
        <dbReference type="EMBL" id="QHT10605.1"/>
    </source>
</evidence>
<feature type="region of interest" description="Disordered" evidence="1">
    <location>
        <begin position="297"/>
        <end position="392"/>
    </location>
</feature>
<evidence type="ECO:0000259" key="2">
    <source>
        <dbReference type="PROSITE" id="PS50802"/>
    </source>
</evidence>
<feature type="region of interest" description="Disordered" evidence="1">
    <location>
        <begin position="447"/>
        <end position="466"/>
    </location>
</feature>
<feature type="domain" description="OTU" evidence="2">
    <location>
        <begin position="61"/>
        <end position="185"/>
    </location>
</feature>
<name>A0A6C0D4G9_9ZZZZ</name>
<evidence type="ECO:0000256" key="1">
    <source>
        <dbReference type="SAM" id="MobiDB-lite"/>
    </source>
</evidence>
<protein>
    <recommendedName>
        <fullName evidence="2">OTU domain-containing protein</fullName>
    </recommendedName>
</protein>
<dbReference type="InterPro" id="IPR003323">
    <property type="entry name" value="OTU_dom"/>
</dbReference>
<feature type="compositionally biased region" description="Low complexity" evidence="1">
    <location>
        <begin position="373"/>
        <end position="390"/>
    </location>
</feature>
<dbReference type="PROSITE" id="PS50802">
    <property type="entry name" value="OTU"/>
    <property type="match status" value="1"/>
</dbReference>
<dbReference type="CDD" id="cd22744">
    <property type="entry name" value="OTU"/>
    <property type="match status" value="1"/>
</dbReference>